<keyword evidence="3" id="KW-1185">Reference proteome</keyword>
<feature type="compositionally biased region" description="Basic and acidic residues" evidence="1">
    <location>
        <begin position="371"/>
        <end position="381"/>
    </location>
</feature>
<reference evidence="2 3" key="2">
    <citation type="submission" date="2016-08" db="EMBL/GenBank/DDBJ databases">
        <title>Orenia metallireducens sp. nov. strain Z6, a Novel Metal-reducing Firmicute from the Deep Subsurface.</title>
        <authorList>
            <person name="Maxim B.I."/>
            <person name="Kenneth K."/>
            <person name="Flynn T.M."/>
            <person name="Oloughlin E.J."/>
            <person name="Locke R.A."/>
            <person name="Weber J.R."/>
            <person name="Egan S.M."/>
            <person name="Mackie R.I."/>
            <person name="Cann I.K."/>
        </authorList>
    </citation>
    <scope>NUCLEOTIDE SEQUENCE [LARGE SCALE GENOMIC DNA]</scope>
    <source>
        <strain evidence="2 3">Z6</strain>
    </source>
</reference>
<evidence type="ECO:0000313" key="2">
    <source>
        <dbReference type="EMBL" id="OCL26304.1"/>
    </source>
</evidence>
<dbReference type="EMBL" id="LWDV01000009">
    <property type="protein sequence ID" value="OCL26304.1"/>
    <property type="molecule type" value="Genomic_DNA"/>
</dbReference>
<accession>A0A1C0A7V8</accession>
<evidence type="ECO:0000256" key="1">
    <source>
        <dbReference type="SAM" id="MobiDB-lite"/>
    </source>
</evidence>
<reference evidence="3" key="1">
    <citation type="submission" date="2016-07" db="EMBL/GenBank/DDBJ databases">
        <authorList>
            <person name="Florea S."/>
            <person name="Webb J.S."/>
            <person name="Jaromczyk J."/>
            <person name="Schardl C.L."/>
        </authorList>
    </citation>
    <scope>NUCLEOTIDE SEQUENCE [LARGE SCALE GENOMIC DNA]</scope>
    <source>
        <strain evidence="3">Z6</strain>
    </source>
</reference>
<dbReference type="InterPro" id="IPR006944">
    <property type="entry name" value="Phage/GTA_portal"/>
</dbReference>
<dbReference type="AlphaFoldDB" id="A0A1C0A7V8"/>
<sequence>MGIFSNLFGNKSPTNKTETVDTLKLVTERGNSFYSWNGKLFQSDIIRSCIRPKTKAIGKLEAKHIREGTDGIKINPEPYMRFLLEEPNPYMTGQMMQEKLTNQLQLNNNAFALIIRGDGGYPKEIYPIPATGVQVVFEDNKEMQLKFLLKTGQYIKVKYSDVIHLRQDYNDNDIFGESPQKALTSLMEVVNTTDQGIIKAIKNSNVIRWLLKFKSTIRPEDKELEVKKFVKNYLSIDNDAGAAATDPKFDAEQVEPNNYVPNAAQMDRTTARIYSFFGTNEKIVQSKYNEDDWNAYFEAELEPLAKQMSLEFTRKLFTRKERGFGNKIIFSANSLQYASMKTKLNLWLMVDRGAMTPNEWREILNLSPIEGGDKPLRRKDTGIVTEGGETEDNEDTD</sequence>
<evidence type="ECO:0000313" key="3">
    <source>
        <dbReference type="Proteomes" id="UP000093514"/>
    </source>
</evidence>
<dbReference type="Pfam" id="PF04860">
    <property type="entry name" value="Phage_portal"/>
    <property type="match status" value="1"/>
</dbReference>
<feature type="compositionally biased region" description="Acidic residues" evidence="1">
    <location>
        <begin position="388"/>
        <end position="397"/>
    </location>
</feature>
<feature type="region of interest" description="Disordered" evidence="1">
    <location>
        <begin position="371"/>
        <end position="397"/>
    </location>
</feature>
<dbReference type="OrthoDB" id="2491at2"/>
<dbReference type="Proteomes" id="UP000093514">
    <property type="component" value="Unassembled WGS sequence"/>
</dbReference>
<protein>
    <submittedName>
        <fullName evidence="2">Phage portal protein</fullName>
    </submittedName>
</protein>
<name>A0A1C0A7V8_9FIRM</name>
<comment type="caution">
    <text evidence="2">The sequence shown here is derived from an EMBL/GenBank/DDBJ whole genome shotgun (WGS) entry which is preliminary data.</text>
</comment>
<dbReference type="RefSeq" id="WP_068717988.1">
    <property type="nucleotide sequence ID" value="NZ_LWDV01000009.1"/>
</dbReference>
<proteinExistence type="predicted"/>
<gene>
    <name evidence="2" type="ORF">U472_09850</name>
</gene>
<organism evidence="2 3">
    <name type="scientific">Orenia metallireducens</name>
    <dbReference type="NCBI Taxonomy" id="1413210"/>
    <lineage>
        <taxon>Bacteria</taxon>
        <taxon>Bacillati</taxon>
        <taxon>Bacillota</taxon>
        <taxon>Clostridia</taxon>
        <taxon>Halanaerobiales</taxon>
        <taxon>Halobacteroidaceae</taxon>
        <taxon>Orenia</taxon>
    </lineage>
</organism>